<dbReference type="Proteomes" id="UP000198642">
    <property type="component" value="Unassembled WGS sequence"/>
</dbReference>
<dbReference type="STRING" id="237679.SAMN04488072_11456"/>
<protein>
    <submittedName>
        <fullName evidence="2">Uncharacterized protein</fullName>
    </submittedName>
</protein>
<evidence type="ECO:0000256" key="1">
    <source>
        <dbReference type="SAM" id="Phobius"/>
    </source>
</evidence>
<gene>
    <name evidence="2" type="ORF">SAMN04488072_11456</name>
</gene>
<keyword evidence="1" id="KW-1133">Transmembrane helix</keyword>
<keyword evidence="3" id="KW-1185">Reference proteome</keyword>
<evidence type="ECO:0000313" key="2">
    <source>
        <dbReference type="EMBL" id="SFB30209.1"/>
    </source>
</evidence>
<accession>A0A1I0ZWY8</accession>
<sequence>MNEQELYYRILEQKEQLQYLLKEHWQLFSNMSTWFFWFNLATVIIPLVILYFSIDRKRLFEVAFYGYSMHVLWLNIDMILTGNNYFNHPHSLFYILPEGVSVTSVFLPVVFMLLYQHCTNNGKNFYLYATVTSTIFAFGFGFFAESVDLLRMHKGMNLFYLTLIDIAAAFIAYWATNIFLMIKKQKPERRQD</sequence>
<dbReference type="EMBL" id="FOJW01000014">
    <property type="protein sequence ID" value="SFB30209.1"/>
    <property type="molecule type" value="Genomic_DNA"/>
</dbReference>
<evidence type="ECO:0000313" key="3">
    <source>
        <dbReference type="Proteomes" id="UP000198642"/>
    </source>
</evidence>
<feature type="transmembrane region" description="Helical" evidence="1">
    <location>
        <begin position="125"/>
        <end position="144"/>
    </location>
</feature>
<keyword evidence="1" id="KW-0812">Transmembrane</keyword>
<name>A0A1I0ZWY8_9BACI</name>
<proteinExistence type="predicted"/>
<feature type="transmembrane region" description="Helical" evidence="1">
    <location>
        <begin position="92"/>
        <end position="113"/>
    </location>
</feature>
<dbReference type="RefSeq" id="WP_090240331.1">
    <property type="nucleotide sequence ID" value="NZ_FOJW01000014.1"/>
</dbReference>
<feature type="transmembrane region" description="Helical" evidence="1">
    <location>
        <begin position="34"/>
        <end position="52"/>
    </location>
</feature>
<dbReference type="OrthoDB" id="2591789at2"/>
<dbReference type="AlphaFoldDB" id="A0A1I0ZWY8"/>
<reference evidence="2 3" key="1">
    <citation type="submission" date="2016-10" db="EMBL/GenBank/DDBJ databases">
        <authorList>
            <person name="de Groot N.N."/>
        </authorList>
    </citation>
    <scope>NUCLEOTIDE SEQUENCE [LARGE SCALE GENOMIC DNA]</scope>
    <source>
        <strain evidence="2 3">CGMCC 1.3702</strain>
    </source>
</reference>
<organism evidence="2 3">
    <name type="scientific">Lentibacillus halodurans</name>
    <dbReference type="NCBI Taxonomy" id="237679"/>
    <lineage>
        <taxon>Bacteria</taxon>
        <taxon>Bacillati</taxon>
        <taxon>Bacillota</taxon>
        <taxon>Bacilli</taxon>
        <taxon>Bacillales</taxon>
        <taxon>Bacillaceae</taxon>
        <taxon>Lentibacillus</taxon>
    </lineage>
</organism>
<feature type="transmembrane region" description="Helical" evidence="1">
    <location>
        <begin position="64"/>
        <end position="86"/>
    </location>
</feature>
<keyword evidence="1" id="KW-0472">Membrane</keyword>
<feature type="transmembrane region" description="Helical" evidence="1">
    <location>
        <begin position="159"/>
        <end position="182"/>
    </location>
</feature>